<dbReference type="Gene3D" id="3.90.226.10">
    <property type="entry name" value="2-enoyl-CoA Hydratase, Chain A, domain 1"/>
    <property type="match status" value="1"/>
</dbReference>
<proteinExistence type="predicted"/>
<feature type="region of interest" description="Disordered" evidence="1">
    <location>
        <begin position="40"/>
        <end position="80"/>
    </location>
</feature>
<dbReference type="EMBL" id="FQYO01000002">
    <property type="protein sequence ID" value="SHI62533.1"/>
    <property type="molecule type" value="Genomic_DNA"/>
</dbReference>
<sequence>MGAPGETRKWLLALVGVQVLFAVLMVSGDLARVLPQVLSPSDAPALTTPTRPGDQTRQYRPARIAPREGAPGSRPLPSTDEMPTRLLAEIAEWQGAPALLLTGQIAPGDADRIRDEIVPAPAEGTPVFLNSPGGSVADALALGQWIREAGMDTRMGGTDICLSACPYILAAGVTREAAEGAWIGVHQHYFDENTALPAFLAVSDIQRGQGEVMAYLIAMGIDPGMMQPALMTPPEEIYLLTPEELDRYDLVTSPDADPDPDPGPGPTSPTTN</sequence>
<evidence type="ECO:0000256" key="1">
    <source>
        <dbReference type="SAM" id="MobiDB-lite"/>
    </source>
</evidence>
<evidence type="ECO:0000313" key="3">
    <source>
        <dbReference type="Proteomes" id="UP000184292"/>
    </source>
</evidence>
<dbReference type="STRING" id="1447782.SAMN05444417_1282"/>
<keyword evidence="3" id="KW-1185">Reference proteome</keyword>
<organism evidence="2 3">
    <name type="scientific">Wenxinia saemankumensis</name>
    <dbReference type="NCBI Taxonomy" id="1447782"/>
    <lineage>
        <taxon>Bacteria</taxon>
        <taxon>Pseudomonadati</taxon>
        <taxon>Pseudomonadota</taxon>
        <taxon>Alphaproteobacteria</taxon>
        <taxon>Rhodobacterales</taxon>
        <taxon>Roseobacteraceae</taxon>
        <taxon>Wenxinia</taxon>
    </lineage>
</organism>
<accession>A0A1M6CNQ5</accession>
<evidence type="ECO:0000313" key="2">
    <source>
        <dbReference type="EMBL" id="SHI62533.1"/>
    </source>
</evidence>
<evidence type="ECO:0008006" key="4">
    <source>
        <dbReference type="Google" id="ProtNLM"/>
    </source>
</evidence>
<feature type="compositionally biased region" description="Pro residues" evidence="1">
    <location>
        <begin position="261"/>
        <end position="272"/>
    </location>
</feature>
<dbReference type="SUPFAM" id="SSF52096">
    <property type="entry name" value="ClpP/crotonase"/>
    <property type="match status" value="1"/>
</dbReference>
<dbReference type="Proteomes" id="UP000184292">
    <property type="component" value="Unassembled WGS sequence"/>
</dbReference>
<dbReference type="AlphaFoldDB" id="A0A1M6CNQ5"/>
<gene>
    <name evidence="2" type="ORF">SAMN05444417_1282</name>
</gene>
<name>A0A1M6CNQ5_9RHOB</name>
<reference evidence="2 3" key="1">
    <citation type="submission" date="2016-11" db="EMBL/GenBank/DDBJ databases">
        <authorList>
            <person name="Jaros S."/>
            <person name="Januszkiewicz K."/>
            <person name="Wedrychowicz H."/>
        </authorList>
    </citation>
    <scope>NUCLEOTIDE SEQUENCE [LARGE SCALE GENOMIC DNA]</scope>
    <source>
        <strain evidence="2 3">DSM 100565</strain>
    </source>
</reference>
<dbReference type="InterPro" id="IPR029045">
    <property type="entry name" value="ClpP/crotonase-like_dom_sf"/>
</dbReference>
<feature type="region of interest" description="Disordered" evidence="1">
    <location>
        <begin position="248"/>
        <end position="272"/>
    </location>
</feature>
<feature type="compositionally biased region" description="Polar residues" evidence="1">
    <location>
        <begin position="47"/>
        <end position="58"/>
    </location>
</feature>
<protein>
    <recommendedName>
        <fullName evidence="4">Clp protease</fullName>
    </recommendedName>
</protein>